<keyword evidence="2" id="KW-1185">Reference proteome</keyword>
<dbReference type="InterPro" id="IPR036691">
    <property type="entry name" value="Endo/exonu/phosph_ase_sf"/>
</dbReference>
<reference evidence="1" key="2">
    <citation type="submission" date="2023-02" db="EMBL/GenBank/DDBJ databases">
        <authorList>
            <person name="Swenson N.G."/>
            <person name="Wegrzyn J.L."/>
            <person name="Mcevoy S.L."/>
        </authorList>
    </citation>
    <scope>NUCLEOTIDE SEQUENCE</scope>
    <source>
        <strain evidence="1">91603</strain>
        <tissue evidence="1">Leaf</tissue>
    </source>
</reference>
<comment type="caution">
    <text evidence="1">The sequence shown here is derived from an EMBL/GenBank/DDBJ whole genome shotgun (WGS) entry which is preliminary data.</text>
</comment>
<protein>
    <submittedName>
        <fullName evidence="1">Uncharacterized protein</fullName>
    </submittedName>
</protein>
<evidence type="ECO:0000313" key="1">
    <source>
        <dbReference type="EMBL" id="KAI9173950.1"/>
    </source>
</evidence>
<accession>A0AAD5IR19</accession>
<name>A0AAD5IR19_ACENE</name>
<dbReference type="Gene3D" id="3.60.10.10">
    <property type="entry name" value="Endonuclease/exonuclease/phosphatase"/>
    <property type="match status" value="1"/>
</dbReference>
<proteinExistence type="predicted"/>
<dbReference type="Proteomes" id="UP001064489">
    <property type="component" value="Chromosome 8"/>
</dbReference>
<dbReference type="EMBL" id="JAJSOW010000103">
    <property type="protein sequence ID" value="KAI9173950.1"/>
    <property type="molecule type" value="Genomic_DNA"/>
</dbReference>
<evidence type="ECO:0000313" key="2">
    <source>
        <dbReference type="Proteomes" id="UP001064489"/>
    </source>
</evidence>
<reference evidence="1" key="1">
    <citation type="journal article" date="2022" name="Plant J.">
        <title>Strategies of tolerance reflected in two North American maple genomes.</title>
        <authorList>
            <person name="McEvoy S.L."/>
            <person name="Sezen U.U."/>
            <person name="Trouern-Trend A."/>
            <person name="McMahon S.M."/>
            <person name="Schaberg P.G."/>
            <person name="Yang J."/>
            <person name="Wegrzyn J.L."/>
            <person name="Swenson N.G."/>
        </authorList>
    </citation>
    <scope>NUCLEOTIDE SEQUENCE</scope>
    <source>
        <strain evidence="1">91603</strain>
    </source>
</reference>
<sequence>MARVVEESVACGINLNNKDSSRDRDPSFKGIEVGVVLGVDFNGKEQEMIEIPVSRERVRGKAEELRFVVRSYIRNRDLQNPEQSMVFCNVYVANVENERKELWEFIVNIQAQSLILWVIGRDFNTILDPLKRRGGVCNMVSIRNFQAFLLQAKLVDVPLEGIRLTSSMGASSMGFLWPRIHMMAFPSASFIRSLISPMLVIHSIPLTNLNIVISLGLLI</sequence>
<dbReference type="SUPFAM" id="SSF56219">
    <property type="entry name" value="DNase I-like"/>
    <property type="match status" value="1"/>
</dbReference>
<organism evidence="1 2">
    <name type="scientific">Acer negundo</name>
    <name type="common">Box elder</name>
    <dbReference type="NCBI Taxonomy" id="4023"/>
    <lineage>
        <taxon>Eukaryota</taxon>
        <taxon>Viridiplantae</taxon>
        <taxon>Streptophyta</taxon>
        <taxon>Embryophyta</taxon>
        <taxon>Tracheophyta</taxon>
        <taxon>Spermatophyta</taxon>
        <taxon>Magnoliopsida</taxon>
        <taxon>eudicotyledons</taxon>
        <taxon>Gunneridae</taxon>
        <taxon>Pentapetalae</taxon>
        <taxon>rosids</taxon>
        <taxon>malvids</taxon>
        <taxon>Sapindales</taxon>
        <taxon>Sapindaceae</taxon>
        <taxon>Hippocastanoideae</taxon>
        <taxon>Acereae</taxon>
        <taxon>Acer</taxon>
    </lineage>
</organism>
<gene>
    <name evidence="1" type="ORF">LWI28_009251</name>
</gene>
<dbReference type="AlphaFoldDB" id="A0AAD5IR19"/>